<evidence type="ECO:0000313" key="3">
    <source>
        <dbReference type="Proteomes" id="UP000094893"/>
    </source>
</evidence>
<sequence length="71" mass="8268">MRTPWFMKHPFNIVNDIVPRTGMLIVSDKFTASSRRFFMKPEFGNCRDNMGGTIIANPEIYSDFRIFFGLS</sequence>
<comment type="caution">
    <text evidence="2">The sequence shown here is derived from an EMBL/GenBank/DDBJ whole genome shotgun (WGS) entry which is preliminary data.</text>
</comment>
<gene>
    <name evidence="2" type="ORF">A6M23_01210</name>
    <name evidence="1" type="ORF">A6P07_06540</name>
</gene>
<keyword evidence="4" id="KW-1185">Reference proteome</keyword>
<evidence type="ECO:0000313" key="1">
    <source>
        <dbReference type="EMBL" id="OCX74066.1"/>
    </source>
</evidence>
<name>A0A1C2ITS3_ACITH</name>
<dbReference type="AlphaFoldDB" id="A0A1C2ITS3"/>
<organism evidence="2 4">
    <name type="scientific">Acidithiobacillus thiooxidans</name>
    <name type="common">Thiobacillus thiooxidans</name>
    <dbReference type="NCBI Taxonomy" id="930"/>
    <lineage>
        <taxon>Bacteria</taxon>
        <taxon>Pseudomonadati</taxon>
        <taxon>Pseudomonadota</taxon>
        <taxon>Acidithiobacillia</taxon>
        <taxon>Acidithiobacillales</taxon>
        <taxon>Acidithiobacillaceae</taxon>
        <taxon>Acidithiobacillus</taxon>
    </lineage>
</organism>
<accession>A0A1C2ITS3</accession>
<dbReference type="EMBL" id="LWRY01000009">
    <property type="protein sequence ID" value="OCX75881.1"/>
    <property type="molecule type" value="Genomic_DNA"/>
</dbReference>
<dbReference type="Proteomes" id="UP000095008">
    <property type="component" value="Unassembled WGS sequence"/>
</dbReference>
<proteinExistence type="predicted"/>
<evidence type="ECO:0000313" key="4">
    <source>
        <dbReference type="Proteomes" id="UP000095008"/>
    </source>
</evidence>
<protein>
    <submittedName>
        <fullName evidence="2">Uncharacterized protein</fullName>
    </submittedName>
</protein>
<reference evidence="2 3" key="1">
    <citation type="journal article" date="2016" name="Int. J. Mol. Sci.">
        <title>Comparative genomics of the extreme acidophile Acidithiobacillus thiooxidans reveals intraspecific divergence and niche adaptation.</title>
        <authorList>
            <person name="Zhang X."/>
            <person name="Feng X."/>
            <person name="Tao J."/>
            <person name="Ma L."/>
            <person name="Xiao Y."/>
            <person name="Liang Y."/>
            <person name="Liu X."/>
            <person name="Yin H."/>
        </authorList>
    </citation>
    <scope>NUCLEOTIDE SEQUENCE [LARGE SCALE GENOMIC DNA]</scope>
    <source>
        <strain evidence="1 3">A02</strain>
        <strain evidence="2">DXS-W</strain>
    </source>
</reference>
<evidence type="ECO:0000313" key="2">
    <source>
        <dbReference type="EMBL" id="OCX75881.1"/>
    </source>
</evidence>
<dbReference type="Proteomes" id="UP000094893">
    <property type="component" value="Unassembled WGS sequence"/>
</dbReference>
<dbReference type="EMBL" id="LWSA01000079">
    <property type="protein sequence ID" value="OCX74066.1"/>
    <property type="molecule type" value="Genomic_DNA"/>
</dbReference>